<feature type="binding site" evidence="5 7">
    <location>
        <begin position="8"/>
        <end position="15"/>
    </location>
    <ligand>
        <name>substrate</name>
    </ligand>
</feature>
<dbReference type="RefSeq" id="WP_160367709.1">
    <property type="nucleotide sequence ID" value="NZ_WSQA01000002.1"/>
</dbReference>
<feature type="active site" description="Tele-phosphohistidine intermediate" evidence="5 6">
    <location>
        <position position="9"/>
    </location>
</feature>
<comment type="caution">
    <text evidence="10">The sequence shown here is derived from an EMBL/GenBank/DDBJ whole genome shotgun (WGS) entry which is preliminary data.</text>
</comment>
<dbReference type="Pfam" id="PF00300">
    <property type="entry name" value="His_Phos_1"/>
    <property type="match status" value="1"/>
</dbReference>
<keyword evidence="11" id="KW-1185">Reference proteome</keyword>
<dbReference type="HAMAP" id="MF_01039">
    <property type="entry name" value="PGAM_GpmA"/>
    <property type="match status" value="1"/>
</dbReference>
<dbReference type="PROSITE" id="PS00175">
    <property type="entry name" value="PG_MUTASE"/>
    <property type="match status" value="1"/>
</dbReference>
<feature type="binding site" evidence="5 7">
    <location>
        <begin position="156"/>
        <end position="157"/>
    </location>
    <ligand>
        <name>substrate</name>
    </ligand>
</feature>
<evidence type="ECO:0000256" key="5">
    <source>
        <dbReference type="HAMAP-Rule" id="MF_01039"/>
    </source>
</evidence>
<feature type="binding site" evidence="5 7">
    <location>
        <position position="96"/>
    </location>
    <ligand>
        <name>substrate</name>
    </ligand>
</feature>
<sequence length="212" mass="24037">MAKLFLVRHGQSLWNLENRFTGLHDVDLTPLGIAEAKHAGYLLSEESLQIAFTSRLNRAQHTLNIILDVTGNAEIPIIIDPALNERGYGKLEGLNKEETAILYGEEQVWQWRRSYHSRPPGGESLQDTFERVVPYFINFILPQLQLGRNVLIVAHGNSLRALIMHLEKLSVSAIIDREIPTGIPSCYRFMMDASFLQVPIVFPRESKNSFSP</sequence>
<evidence type="ECO:0000256" key="1">
    <source>
        <dbReference type="ARBA" id="ARBA00006717"/>
    </source>
</evidence>
<feature type="active site" description="Proton donor/acceptor" evidence="5 6">
    <location>
        <position position="85"/>
    </location>
</feature>
<organism evidence="10 11">
    <name type="scientific">Sphingobacterium humi</name>
    <dbReference type="NCBI Taxonomy" id="1796905"/>
    <lineage>
        <taxon>Bacteria</taxon>
        <taxon>Pseudomonadati</taxon>
        <taxon>Bacteroidota</taxon>
        <taxon>Sphingobacteriia</taxon>
        <taxon>Sphingobacteriales</taxon>
        <taxon>Sphingobacteriaceae</taxon>
        <taxon>Sphingobacterium</taxon>
    </lineage>
</organism>
<keyword evidence="2 5" id="KW-0312">Gluconeogenesis</keyword>
<dbReference type="AlphaFoldDB" id="A0A6N8KUC4"/>
<dbReference type="NCBIfam" id="TIGR01258">
    <property type="entry name" value="pgm_1"/>
    <property type="match status" value="2"/>
</dbReference>
<feature type="binding site" evidence="5 7">
    <location>
        <begin position="85"/>
        <end position="88"/>
    </location>
    <ligand>
        <name>substrate</name>
    </ligand>
</feature>
<keyword evidence="4 5" id="KW-0413">Isomerase</keyword>
<dbReference type="UniPathway" id="UPA00109">
    <property type="reaction ID" value="UER00186"/>
</dbReference>
<dbReference type="Proteomes" id="UP000435036">
    <property type="component" value="Unassembled WGS sequence"/>
</dbReference>
<feature type="binding site" evidence="5 7">
    <location>
        <begin position="21"/>
        <end position="22"/>
    </location>
    <ligand>
        <name>substrate</name>
    </ligand>
</feature>
<feature type="binding site" evidence="5 7">
    <location>
        <position position="58"/>
    </location>
    <ligand>
        <name>substrate</name>
    </ligand>
</feature>
<dbReference type="InterPro" id="IPR013078">
    <property type="entry name" value="His_Pase_superF_clade-1"/>
</dbReference>
<dbReference type="GO" id="GO:0006094">
    <property type="term" value="P:gluconeogenesis"/>
    <property type="evidence" value="ECO:0007669"/>
    <property type="project" value="UniProtKB-UniRule"/>
</dbReference>
<evidence type="ECO:0000313" key="11">
    <source>
        <dbReference type="Proteomes" id="UP000435036"/>
    </source>
</evidence>
<comment type="similarity">
    <text evidence="1 5">Belongs to the phosphoglycerate mutase family. BPG-dependent PGAM subfamily.</text>
</comment>
<dbReference type="SMART" id="SM00855">
    <property type="entry name" value="PGAM"/>
    <property type="match status" value="1"/>
</dbReference>
<evidence type="ECO:0000256" key="8">
    <source>
        <dbReference type="PIRSR" id="PIRSR613078-3"/>
    </source>
</evidence>
<evidence type="ECO:0000313" key="10">
    <source>
        <dbReference type="EMBL" id="MVZ61063.1"/>
    </source>
</evidence>
<dbReference type="PIRSF" id="PIRSF000709">
    <property type="entry name" value="6PFK_2-Ptase"/>
    <property type="match status" value="1"/>
</dbReference>
<dbReference type="GO" id="GO:0004619">
    <property type="term" value="F:phosphoglycerate mutase activity"/>
    <property type="evidence" value="ECO:0007669"/>
    <property type="project" value="UniProtKB-UniRule"/>
</dbReference>
<dbReference type="OrthoDB" id="9782128at2"/>
<gene>
    <name evidence="5" type="primary">gpmA</name>
    <name evidence="10" type="ORF">GQF63_03405</name>
</gene>
<dbReference type="PANTHER" id="PTHR11931">
    <property type="entry name" value="PHOSPHOGLYCERATE MUTASE"/>
    <property type="match status" value="1"/>
</dbReference>
<proteinExistence type="inferred from homology"/>
<keyword evidence="3 5" id="KW-0324">Glycolysis</keyword>
<comment type="pathway">
    <text evidence="5 9">Carbohydrate degradation; glycolysis; pyruvate from D-glyceraldehyde 3-phosphate: step 3/5.</text>
</comment>
<dbReference type="EC" id="5.4.2.11" evidence="5 9"/>
<evidence type="ECO:0000256" key="6">
    <source>
        <dbReference type="PIRSR" id="PIRSR613078-1"/>
    </source>
</evidence>
<dbReference type="SUPFAM" id="SSF53254">
    <property type="entry name" value="Phosphoglycerate mutase-like"/>
    <property type="match status" value="1"/>
</dbReference>
<dbReference type="InterPro" id="IPR005952">
    <property type="entry name" value="Phosphogly_mut1"/>
</dbReference>
<dbReference type="InterPro" id="IPR029033">
    <property type="entry name" value="His_PPase_superfam"/>
</dbReference>
<protein>
    <recommendedName>
        <fullName evidence="5 9">2,3-bisphosphoglycerate-dependent phosphoglycerate mutase</fullName>
        <shortName evidence="5">BPG-dependent PGAM</shortName>
        <shortName evidence="5">PGAM</shortName>
        <shortName evidence="5">Phosphoglyceromutase</shortName>
        <shortName evidence="5">dPGM</shortName>
        <ecNumber evidence="5 9">5.4.2.11</ecNumber>
    </recommendedName>
</protein>
<feature type="binding site" evidence="5 7">
    <location>
        <begin position="112"/>
        <end position="113"/>
    </location>
    <ligand>
        <name>substrate</name>
    </ligand>
</feature>
<dbReference type="GO" id="GO:0006096">
    <property type="term" value="P:glycolytic process"/>
    <property type="evidence" value="ECO:0007669"/>
    <property type="project" value="UniProtKB-UniRule"/>
</dbReference>
<evidence type="ECO:0000256" key="3">
    <source>
        <dbReference type="ARBA" id="ARBA00023152"/>
    </source>
</evidence>
<dbReference type="Gene3D" id="3.40.50.1240">
    <property type="entry name" value="Phosphoglycerate mutase-like"/>
    <property type="match status" value="1"/>
</dbReference>
<evidence type="ECO:0000256" key="7">
    <source>
        <dbReference type="PIRSR" id="PIRSR613078-2"/>
    </source>
</evidence>
<name>A0A6N8KUC4_9SPHI</name>
<dbReference type="InterPro" id="IPR001345">
    <property type="entry name" value="PG/BPGM_mutase_AS"/>
</dbReference>
<comment type="catalytic activity">
    <reaction evidence="5 9">
        <text>(2R)-2-phosphoglycerate = (2R)-3-phosphoglycerate</text>
        <dbReference type="Rhea" id="RHEA:15901"/>
        <dbReference type="ChEBI" id="CHEBI:58272"/>
        <dbReference type="ChEBI" id="CHEBI:58289"/>
        <dbReference type="EC" id="5.4.2.11"/>
    </reaction>
</comment>
<comment type="function">
    <text evidence="5 9">Catalyzes the interconversion of 2-phosphoglycerate and 3-phosphoglycerate.</text>
</comment>
<reference evidence="10 11" key="1">
    <citation type="submission" date="2019-12" db="EMBL/GenBank/DDBJ databases">
        <authorList>
            <person name="Dong K."/>
        </authorList>
    </citation>
    <scope>NUCLEOTIDE SEQUENCE [LARGE SCALE GENOMIC DNA]</scope>
    <source>
        <strain evidence="10 11">JCM 31225</strain>
    </source>
</reference>
<evidence type="ECO:0000256" key="2">
    <source>
        <dbReference type="ARBA" id="ARBA00022432"/>
    </source>
</evidence>
<evidence type="ECO:0000256" key="4">
    <source>
        <dbReference type="ARBA" id="ARBA00023235"/>
    </source>
</evidence>
<feature type="site" description="Transition state stabilizer" evidence="5 8">
    <location>
        <position position="155"/>
    </location>
</feature>
<dbReference type="EMBL" id="WSQA01000002">
    <property type="protein sequence ID" value="MVZ61063.1"/>
    <property type="molecule type" value="Genomic_DNA"/>
</dbReference>
<dbReference type="CDD" id="cd07067">
    <property type="entry name" value="HP_PGM_like"/>
    <property type="match status" value="1"/>
</dbReference>
<evidence type="ECO:0000256" key="9">
    <source>
        <dbReference type="RuleBase" id="RU004512"/>
    </source>
</evidence>
<accession>A0A6N8KUC4</accession>